<keyword evidence="2" id="KW-1185">Reference proteome</keyword>
<proteinExistence type="predicted"/>
<dbReference type="AlphaFoldDB" id="J7S6G8"/>
<organism evidence="1 2">
    <name type="scientific">Fibroporia radiculosa</name>
    <dbReference type="NCBI Taxonomy" id="599839"/>
    <lineage>
        <taxon>Eukaryota</taxon>
        <taxon>Fungi</taxon>
        <taxon>Dikarya</taxon>
        <taxon>Basidiomycota</taxon>
        <taxon>Agaricomycotina</taxon>
        <taxon>Agaricomycetes</taxon>
        <taxon>Polyporales</taxon>
        <taxon>Fibroporiaceae</taxon>
        <taxon>Fibroporia</taxon>
    </lineage>
</organism>
<evidence type="ECO:0000313" key="2">
    <source>
        <dbReference type="Proteomes" id="UP000006352"/>
    </source>
</evidence>
<dbReference type="Proteomes" id="UP000006352">
    <property type="component" value="Unassembled WGS sequence"/>
</dbReference>
<dbReference type="HOGENOM" id="CLU_3415220_0_0_1"/>
<dbReference type="EMBL" id="HE797649">
    <property type="protein sequence ID" value="CCM07104.1"/>
    <property type="molecule type" value="Genomic_DNA"/>
</dbReference>
<evidence type="ECO:0000313" key="1">
    <source>
        <dbReference type="EMBL" id="CCM07104.1"/>
    </source>
</evidence>
<accession>J7S6G8</accession>
<dbReference type="InParanoid" id="J7S6G8"/>
<gene>
    <name evidence="1" type="ORF">FIBRA_09434</name>
</gene>
<protein>
    <submittedName>
        <fullName evidence="1">Uncharacterized protein</fullName>
    </submittedName>
</protein>
<reference evidence="1 2" key="1">
    <citation type="journal article" date="2012" name="Appl. Environ. Microbiol.">
        <title>Short-read sequencing for genomic analysis of the brown rot fungus Fibroporia radiculosa.</title>
        <authorList>
            <person name="Tang J.D."/>
            <person name="Perkins A.D."/>
            <person name="Sonstegard T.S."/>
            <person name="Schroeder S.G."/>
            <person name="Burgess S.C."/>
            <person name="Diehl S.V."/>
        </authorList>
    </citation>
    <scope>NUCLEOTIDE SEQUENCE [LARGE SCALE GENOMIC DNA]</scope>
    <source>
        <strain evidence="1 2">TFFH 294</strain>
    </source>
</reference>
<name>J7S6G8_9APHY</name>
<sequence>MSPSTFLALPMRSWRRKKLVTESKEKA</sequence>